<dbReference type="InterPro" id="IPR046939">
    <property type="entry name" value="TPPII_C_sf"/>
</dbReference>
<keyword evidence="3" id="KW-1185">Reference proteome</keyword>
<dbReference type="Gramene" id="Psat01G0293600-T3">
    <property type="protein sequence ID" value="KAI5444495.1"/>
    <property type="gene ID" value="KIW84_012936"/>
</dbReference>
<evidence type="ECO:0000313" key="3">
    <source>
        <dbReference type="Proteomes" id="UP001058974"/>
    </source>
</evidence>
<dbReference type="Gramene" id="Psat0s3405g0080.2">
    <property type="protein sequence ID" value="Psat0s3405g0080.2.cds"/>
    <property type="gene ID" value="Psat0s3405g0080"/>
</dbReference>
<name>A0A9D5GX17_PEA</name>
<gene>
    <name evidence="2" type="ORF">KIW84_012936</name>
</gene>
<dbReference type="EMBL" id="JAMSHJ010000001">
    <property type="protein sequence ID" value="KAI5444495.1"/>
    <property type="molecule type" value="Genomic_DNA"/>
</dbReference>
<comment type="caution">
    <text evidence="2">The sequence shown here is derived from an EMBL/GenBank/DDBJ whole genome shotgun (WGS) entry which is preliminary data.</text>
</comment>
<evidence type="ECO:0000313" key="2">
    <source>
        <dbReference type="EMBL" id="KAI5444495.1"/>
    </source>
</evidence>
<accession>A0A9D5GX17</accession>
<organism evidence="2 3">
    <name type="scientific">Pisum sativum</name>
    <name type="common">Garden pea</name>
    <name type="synonym">Lathyrus oleraceus</name>
    <dbReference type="NCBI Taxonomy" id="3888"/>
    <lineage>
        <taxon>Eukaryota</taxon>
        <taxon>Viridiplantae</taxon>
        <taxon>Streptophyta</taxon>
        <taxon>Embryophyta</taxon>
        <taxon>Tracheophyta</taxon>
        <taxon>Spermatophyta</taxon>
        <taxon>Magnoliopsida</taxon>
        <taxon>eudicotyledons</taxon>
        <taxon>Gunneridae</taxon>
        <taxon>Pentapetalae</taxon>
        <taxon>rosids</taxon>
        <taxon>fabids</taxon>
        <taxon>Fabales</taxon>
        <taxon>Fabaceae</taxon>
        <taxon>Papilionoideae</taxon>
        <taxon>50 kb inversion clade</taxon>
        <taxon>NPAAA clade</taxon>
        <taxon>Hologalegina</taxon>
        <taxon>IRL clade</taxon>
        <taxon>Fabeae</taxon>
        <taxon>Lathyrus</taxon>
    </lineage>
</organism>
<protein>
    <submittedName>
        <fullName evidence="2">Variant 3, tripeptidyl-peptidase II Tpp2</fullName>
    </submittedName>
</protein>
<dbReference type="Gene3D" id="1.25.40.710">
    <property type="match status" value="1"/>
</dbReference>
<reference evidence="2 3" key="1">
    <citation type="journal article" date="2022" name="Nat. Genet.">
        <title>Improved pea reference genome and pan-genome highlight genomic features and evolutionary characteristics.</title>
        <authorList>
            <person name="Yang T."/>
            <person name="Liu R."/>
            <person name="Luo Y."/>
            <person name="Hu S."/>
            <person name="Wang D."/>
            <person name="Wang C."/>
            <person name="Pandey M.K."/>
            <person name="Ge S."/>
            <person name="Xu Q."/>
            <person name="Li N."/>
            <person name="Li G."/>
            <person name="Huang Y."/>
            <person name="Saxena R.K."/>
            <person name="Ji Y."/>
            <person name="Li M."/>
            <person name="Yan X."/>
            <person name="He Y."/>
            <person name="Liu Y."/>
            <person name="Wang X."/>
            <person name="Xiang C."/>
            <person name="Varshney R.K."/>
            <person name="Ding H."/>
            <person name="Gao S."/>
            <person name="Zong X."/>
        </authorList>
    </citation>
    <scope>NUCLEOTIDE SEQUENCE [LARGE SCALE GENOMIC DNA]</scope>
    <source>
        <strain evidence="2 3">cv. Zhongwan 6</strain>
    </source>
</reference>
<sequence length="526" mass="59763">MEFQVVFHGIKVNHEELILDGSEAPVRIDAETLVVSEELAPVAILNKIRVPYRPIDSKICALSADRDKLPSGKQILALTLTYKVKLEDGAQVKPHIPLLNDRIYDTKFESQFYMISDSNKRVYSSGDAYPSSSNLPKGEYNLQLYLRHDNVQVLEKMRHLVLFLEKNLEEKDVIRLNFFSQPDGPLIGNGSFKSSILIPGIKEGLYLGPPQKEKLPKNSQQGSVLVGAISYGKLSFADQEEKKNPEKHPASYQISYVVPPNKVDEDDKGKGSSLSTKKTVSERIKEEVRDAKIKVLGTLKQESDEERLEWEDLAASLKLEYPKYTLLLAKILEDLVSRSNIKDKIHHDEEVIDAANDVIDSINREELAMFFALKNDPEDDEAENTRKRFESTRDQLAEALYEKGLALAEIESLKDLDAKNGVDSKQSADDGSHPDLFEENFLELKKWVDVKSSKYGVLTVTRERRSQRLGTALKVLCDIIQNDAEPAKKKFYELKLSLLDEIGWKHLATYERQWMLVRFPPTLALF</sequence>
<evidence type="ECO:0000259" key="1">
    <source>
        <dbReference type="Pfam" id="PF12580"/>
    </source>
</evidence>
<dbReference type="AlphaFoldDB" id="A0A9D5GX17"/>
<dbReference type="Pfam" id="PF12580">
    <property type="entry name" value="TPPII"/>
    <property type="match status" value="1"/>
</dbReference>
<dbReference type="Proteomes" id="UP001058974">
    <property type="component" value="Chromosome 1"/>
</dbReference>
<dbReference type="InterPro" id="IPR022229">
    <property type="entry name" value="TPPII_Ig-like-2"/>
</dbReference>
<proteinExistence type="predicted"/>
<feature type="domain" description="Tripeptidyl peptidase II second Ig-like" evidence="1">
    <location>
        <begin position="34"/>
        <end position="219"/>
    </location>
</feature>